<protein>
    <submittedName>
        <fullName evidence="1">Uncharacterized protein</fullName>
    </submittedName>
</protein>
<dbReference type="Proteomes" id="UP001732700">
    <property type="component" value="Chromosome 3A"/>
</dbReference>
<evidence type="ECO:0000313" key="1">
    <source>
        <dbReference type="EnsemblPlants" id="AVESA.00010b.r2.3AG0405070.1.CDS"/>
    </source>
</evidence>
<name>A0ACD5V9N1_AVESA</name>
<evidence type="ECO:0000313" key="2">
    <source>
        <dbReference type="Proteomes" id="UP001732700"/>
    </source>
</evidence>
<sequence length="106" mass="11446">MACCMKNIGKGHVGTKKTLLCLWLVMLLLLSSEEMGSDGCQGQESKNWSGNMCIEQGTCNVPCRQEGFDYGSCEALTLCVCYTLQVWPDAPTTACNPDDLMLGPSA</sequence>
<reference evidence="1" key="1">
    <citation type="submission" date="2021-05" db="EMBL/GenBank/DDBJ databases">
        <authorList>
            <person name="Scholz U."/>
            <person name="Mascher M."/>
            <person name="Fiebig A."/>
        </authorList>
    </citation>
    <scope>NUCLEOTIDE SEQUENCE [LARGE SCALE GENOMIC DNA]</scope>
</reference>
<accession>A0ACD5V9N1</accession>
<dbReference type="EnsemblPlants" id="AVESA.00010b.r2.3AG0405070.1">
    <property type="protein sequence ID" value="AVESA.00010b.r2.3AG0405070.1.CDS"/>
    <property type="gene ID" value="AVESA.00010b.r2.3AG0405070"/>
</dbReference>
<keyword evidence="2" id="KW-1185">Reference proteome</keyword>
<reference evidence="1" key="2">
    <citation type="submission" date="2025-09" db="UniProtKB">
        <authorList>
            <consortium name="EnsemblPlants"/>
        </authorList>
    </citation>
    <scope>IDENTIFICATION</scope>
</reference>
<proteinExistence type="predicted"/>
<organism evidence="1 2">
    <name type="scientific">Avena sativa</name>
    <name type="common">Oat</name>
    <dbReference type="NCBI Taxonomy" id="4498"/>
    <lineage>
        <taxon>Eukaryota</taxon>
        <taxon>Viridiplantae</taxon>
        <taxon>Streptophyta</taxon>
        <taxon>Embryophyta</taxon>
        <taxon>Tracheophyta</taxon>
        <taxon>Spermatophyta</taxon>
        <taxon>Magnoliopsida</taxon>
        <taxon>Liliopsida</taxon>
        <taxon>Poales</taxon>
        <taxon>Poaceae</taxon>
        <taxon>BOP clade</taxon>
        <taxon>Pooideae</taxon>
        <taxon>Poodae</taxon>
        <taxon>Poeae</taxon>
        <taxon>Poeae Chloroplast Group 1 (Aveneae type)</taxon>
        <taxon>Aveninae</taxon>
        <taxon>Avena</taxon>
    </lineage>
</organism>